<dbReference type="PRINTS" id="PR00449">
    <property type="entry name" value="RASTRNSFRMNG"/>
</dbReference>
<evidence type="ECO:0000313" key="4">
    <source>
        <dbReference type="Proteomes" id="UP000275408"/>
    </source>
</evidence>
<reference evidence="3 4" key="1">
    <citation type="journal article" date="2018" name="Sci. Rep.">
        <title>Comparative analysis of the Pocillopora damicornis genome highlights role of immune system in coral evolution.</title>
        <authorList>
            <person name="Cunning R."/>
            <person name="Bay R.A."/>
            <person name="Gillette P."/>
            <person name="Baker A.C."/>
            <person name="Traylor-Knowles N."/>
        </authorList>
    </citation>
    <scope>NUCLEOTIDE SEQUENCE [LARGE SCALE GENOMIC DNA]</scope>
    <source>
        <strain evidence="3">RSMAS</strain>
        <tissue evidence="3">Whole animal</tissue>
    </source>
</reference>
<sequence>MERKAGHLTKSVQEIAGSLFWIKVVGIGNDGVGKTCLVKNFCEKKFSKSYHPTVGVDYGFKLHKVNNIDYRINFWDFGGHTDYDEIRVELYGQTQACILVFDVTNKLSFDSLDYWMQEFISNGGKQAIVAVVANKTDLSSKRVISSKDGQRWAKSRDLRYYETSAATGQGVQDMFSGVLAAVAEGKLVKAKPVVSAEQSSSKHK</sequence>
<dbReference type="FunFam" id="3.40.50.300:FF:002392">
    <property type="entry name" value="DnaJ-like protein subfamily C member 27"/>
    <property type="match status" value="1"/>
</dbReference>
<dbReference type="PROSITE" id="PS51419">
    <property type="entry name" value="RAB"/>
    <property type="match status" value="1"/>
</dbReference>
<dbReference type="Pfam" id="PF00071">
    <property type="entry name" value="Ras"/>
    <property type="match status" value="1"/>
</dbReference>
<dbReference type="SMART" id="SM00174">
    <property type="entry name" value="RHO"/>
    <property type="match status" value="1"/>
</dbReference>
<organism evidence="3 4">
    <name type="scientific">Pocillopora damicornis</name>
    <name type="common">Cauliflower coral</name>
    <name type="synonym">Millepora damicornis</name>
    <dbReference type="NCBI Taxonomy" id="46731"/>
    <lineage>
        <taxon>Eukaryota</taxon>
        <taxon>Metazoa</taxon>
        <taxon>Cnidaria</taxon>
        <taxon>Anthozoa</taxon>
        <taxon>Hexacorallia</taxon>
        <taxon>Scleractinia</taxon>
        <taxon>Astrocoeniina</taxon>
        <taxon>Pocilloporidae</taxon>
        <taxon>Pocillopora</taxon>
    </lineage>
</organism>
<proteinExistence type="inferred from homology"/>
<dbReference type="SMART" id="SM00173">
    <property type="entry name" value="RAS"/>
    <property type="match status" value="1"/>
</dbReference>
<dbReference type="GO" id="GO:0003924">
    <property type="term" value="F:GTPase activity"/>
    <property type="evidence" value="ECO:0007669"/>
    <property type="project" value="InterPro"/>
</dbReference>
<comment type="caution">
    <text evidence="3">The sequence shown here is derived from an EMBL/GenBank/DDBJ whole genome shotgun (WGS) entry which is preliminary data.</text>
</comment>
<dbReference type="STRING" id="46731.A0A3M6TYJ6"/>
<keyword evidence="2" id="KW-0547">Nucleotide-binding</keyword>
<dbReference type="InterPro" id="IPR027417">
    <property type="entry name" value="P-loop_NTPase"/>
</dbReference>
<dbReference type="SMART" id="SM00176">
    <property type="entry name" value="RAN"/>
    <property type="match status" value="1"/>
</dbReference>
<dbReference type="EMBL" id="RCHS01002704">
    <property type="protein sequence ID" value="RMX46349.1"/>
    <property type="molecule type" value="Genomic_DNA"/>
</dbReference>
<dbReference type="InterPro" id="IPR005225">
    <property type="entry name" value="Small_GTP-bd"/>
</dbReference>
<dbReference type="SUPFAM" id="SSF52540">
    <property type="entry name" value="P-loop containing nucleoside triphosphate hydrolases"/>
    <property type="match status" value="1"/>
</dbReference>
<dbReference type="PANTHER" id="PTHR47978">
    <property type="match status" value="1"/>
</dbReference>
<evidence type="ECO:0000313" key="3">
    <source>
        <dbReference type="EMBL" id="RMX46349.1"/>
    </source>
</evidence>
<dbReference type="Gene3D" id="3.40.50.300">
    <property type="entry name" value="P-loop containing nucleotide triphosphate hydrolases"/>
    <property type="match status" value="1"/>
</dbReference>
<protein>
    <submittedName>
        <fullName evidence="3">Uncharacterized protein</fullName>
    </submittedName>
</protein>
<gene>
    <name evidence="3" type="ORF">pdam_00000607</name>
</gene>
<accession>A0A3M6TYJ6</accession>
<dbReference type="Proteomes" id="UP000275408">
    <property type="component" value="Unassembled WGS sequence"/>
</dbReference>
<dbReference type="NCBIfam" id="TIGR00231">
    <property type="entry name" value="small_GTP"/>
    <property type="match status" value="1"/>
</dbReference>
<evidence type="ECO:0000256" key="1">
    <source>
        <dbReference type="ARBA" id="ARBA00006270"/>
    </source>
</evidence>
<dbReference type="PROSITE" id="PS51421">
    <property type="entry name" value="RAS"/>
    <property type="match status" value="1"/>
</dbReference>
<dbReference type="PROSITE" id="PS51420">
    <property type="entry name" value="RHO"/>
    <property type="match status" value="1"/>
</dbReference>
<dbReference type="InterPro" id="IPR001806">
    <property type="entry name" value="Small_GTPase"/>
</dbReference>
<dbReference type="OMA" id="TQACFLV"/>
<dbReference type="GO" id="GO:0005525">
    <property type="term" value="F:GTP binding"/>
    <property type="evidence" value="ECO:0007669"/>
    <property type="project" value="InterPro"/>
</dbReference>
<evidence type="ECO:0000256" key="2">
    <source>
        <dbReference type="ARBA" id="ARBA00022741"/>
    </source>
</evidence>
<dbReference type="OrthoDB" id="8830751at2759"/>
<keyword evidence="4" id="KW-1185">Reference proteome</keyword>
<dbReference type="SMART" id="SM00175">
    <property type="entry name" value="RAB"/>
    <property type="match status" value="1"/>
</dbReference>
<name>A0A3M6TYJ6_POCDA</name>
<comment type="similarity">
    <text evidence="1">Belongs to the small GTPase superfamily. Rab family.</text>
</comment>
<dbReference type="AlphaFoldDB" id="A0A3M6TYJ6"/>